<dbReference type="InterPro" id="IPR001494">
    <property type="entry name" value="Importin-beta_N"/>
</dbReference>
<dbReference type="EMBL" id="CP126209">
    <property type="protein sequence ID" value="WIA10349.1"/>
    <property type="molecule type" value="Genomic_DNA"/>
</dbReference>
<dbReference type="InterPro" id="IPR057672">
    <property type="entry name" value="TPR_IPO4/5"/>
</dbReference>
<dbReference type="InterPro" id="IPR058584">
    <property type="entry name" value="IMB1_TNPO1-like_TPR"/>
</dbReference>
<evidence type="ECO:0000256" key="4">
    <source>
        <dbReference type="ARBA" id="ARBA00022490"/>
    </source>
</evidence>
<evidence type="ECO:0000256" key="9">
    <source>
        <dbReference type="SAM" id="MobiDB-lite"/>
    </source>
</evidence>
<dbReference type="Proteomes" id="UP001244341">
    <property type="component" value="Chromosome 2b"/>
</dbReference>
<feature type="repeat" description="HEAT" evidence="8">
    <location>
        <begin position="319"/>
        <end position="357"/>
    </location>
</feature>
<feature type="region of interest" description="Disordered" evidence="9">
    <location>
        <begin position="550"/>
        <end position="579"/>
    </location>
</feature>
<dbReference type="PROSITE" id="PS50166">
    <property type="entry name" value="IMPORTIN_B_NT"/>
    <property type="match status" value="1"/>
</dbReference>
<gene>
    <name evidence="11" type="ORF">OEZ85_010541</name>
</gene>
<dbReference type="Gene3D" id="1.25.10.10">
    <property type="entry name" value="Leucine-rich Repeat Variant"/>
    <property type="match status" value="2"/>
</dbReference>
<dbReference type="InterPro" id="IPR011989">
    <property type="entry name" value="ARM-like"/>
</dbReference>
<organism evidence="11 12">
    <name type="scientific">Tetradesmus obliquus</name>
    <name type="common">Green alga</name>
    <name type="synonym">Acutodesmus obliquus</name>
    <dbReference type="NCBI Taxonomy" id="3088"/>
    <lineage>
        <taxon>Eukaryota</taxon>
        <taxon>Viridiplantae</taxon>
        <taxon>Chlorophyta</taxon>
        <taxon>core chlorophytes</taxon>
        <taxon>Chlorophyceae</taxon>
        <taxon>CS clade</taxon>
        <taxon>Sphaeropleales</taxon>
        <taxon>Scenedesmaceae</taxon>
        <taxon>Tetradesmus</taxon>
    </lineage>
</organism>
<keyword evidence="12" id="KW-1185">Reference proteome</keyword>
<evidence type="ECO:0000256" key="8">
    <source>
        <dbReference type="PROSITE-ProRule" id="PRU00103"/>
    </source>
</evidence>
<keyword evidence="7" id="KW-0539">Nucleus</keyword>
<keyword evidence="3" id="KW-0813">Transport</keyword>
<dbReference type="InterPro" id="IPR038765">
    <property type="entry name" value="Papain-like_cys_pep_sf"/>
</dbReference>
<dbReference type="Pfam" id="PF13513">
    <property type="entry name" value="HEAT_EZ"/>
    <property type="match status" value="1"/>
</dbReference>
<evidence type="ECO:0000259" key="10">
    <source>
        <dbReference type="PROSITE" id="PS50166"/>
    </source>
</evidence>
<dbReference type="Pfam" id="PF25574">
    <property type="entry name" value="TPR_IMB1"/>
    <property type="match status" value="1"/>
</dbReference>
<dbReference type="InterPro" id="IPR021133">
    <property type="entry name" value="HEAT_type_2"/>
</dbReference>
<evidence type="ECO:0000313" key="11">
    <source>
        <dbReference type="EMBL" id="WIA10349.1"/>
    </source>
</evidence>
<sequence>MAADFEAILTALLSTDNQVRKQAEEAVQNVASRPEVVAETLQHVQHAANPEVRQLAAVLLRKWVPRHWAKLPAEVKSGAQQVLLERIAHEPVHSVRRALADVVAATARLTVPEGQWPGLMDFLHQCSRADSADHREVGLLLFAALFETIALAAGNEELLVQLCQVLVEVAECPAPLLQPCLQQVLEMCMTVATNKQFESDTRERALHLLHWMAKYKPKQLTRLKPLMRAIVDALCEMLCEPKPADYDDAQELPPQKAAAQALDVLAIAVASQHVFPAVWQFAQAAAASPDPNRRHAAMLGLAVMAEGCAEPLRKRLQTALPLVLSLLSDGSSEVRGAAAFALGQFSEYLVPDVMQHYKDVMPAVFRLLRDPDQEVQERACYALDAFCESLDAAEILPYMPQLISELLQVLQMGRPGVQEMALSAVSSIAAAAEQAFQPYTAQMLPVLQHFMQHPGKEHLLCRCRAIEAAGIIVSSLGAQDPVIGPHIAPMMEAVLAGYAAADSSELREYSHTMFGNVARALGEGFAPYLGHVVGLAYASCRQEDGAEFVGDVSSESDGDEDLGSDESSDDEGGGRNFNVRTGVMDEKASATAALGWYAEACPRAFMPYAEECLQVLTTMSEYWHEEARAAAFDSLQKLALAAHSAFPPAGGEPVVLSQQTQVLSEQVLPLLISCVEEDCSKPAIAAAAAALAQLLKQLGRGAVGPTFLEGASNMAQLVLQNKAVCQEIEDDDEDDAVDDEDVAAEDEELLGAAADLLPALAASMGPDAYAAVFLSLHAEPLLARLRPQQPAALRAIAAGAAAEVAESLGPRIAAVVEPLMTLMLRELQTEDDINRQNAAFCAGLLVEASPEKAAQQVMPLLAALHNMFRPEEAAGARDNAVGAVGRILSSSPPGALPLGQVLPVLLGALPLKEDLSETTPAVGALCKLLLSDQLPEIQQFVPQIVQVFGQAIHAKVNSAAERSKPWAEATANEFEQFESALELATTGGRGRGTKGGSSNLGGFANVKSFSTLQTAMYYIAGSPQVYGSSNPRHTPGRVNHIGAANDQKLCSTCVAQAISKAIQTGWDIPDALRAMTENPQWVLPSACFNTTKLLKGQDEADVADWSQPCRAATTTASKQCAAITQQQPRYSCSFKSLNQIEQEIRNEGAVVTRMVVNNDFEVQFNASVKNRRGLTLPPYCYNVTARPSFAHAALITGYNNKDYTWTILNSWGTSNQREQASVTCIEANASACARPGVVGCGIMYQDVNVTAAVPAGKAELVAALRSFPNLQKLVLSVGSGTLVPQLAALT</sequence>
<evidence type="ECO:0000256" key="2">
    <source>
        <dbReference type="ARBA" id="ARBA00004496"/>
    </source>
</evidence>
<dbReference type="PROSITE" id="PS50077">
    <property type="entry name" value="HEAT_REPEAT"/>
    <property type="match status" value="2"/>
</dbReference>
<dbReference type="InterPro" id="IPR040122">
    <property type="entry name" value="Importin_beta"/>
</dbReference>
<reference evidence="11 12" key="1">
    <citation type="submission" date="2023-05" db="EMBL/GenBank/DDBJ databases">
        <title>A 100% complete, gapless, phased diploid assembly of the Scenedesmus obliquus UTEX 3031 genome.</title>
        <authorList>
            <person name="Biondi T.C."/>
            <person name="Hanschen E.R."/>
            <person name="Kwon T."/>
            <person name="Eng W."/>
            <person name="Kruse C.P.S."/>
            <person name="Koehler S.I."/>
            <person name="Kunde Y."/>
            <person name="Gleasner C.D."/>
            <person name="You Mak K.T."/>
            <person name="Polle J."/>
            <person name="Hovde B.T."/>
            <person name="Starkenburg S.R."/>
        </authorList>
    </citation>
    <scope>NUCLEOTIDE SEQUENCE [LARGE SCALE GENOMIC DNA]</scope>
    <source>
        <strain evidence="11 12">DOE0152z</strain>
    </source>
</reference>
<protein>
    <recommendedName>
        <fullName evidence="10">Importin N-terminal domain-containing protein</fullName>
    </recommendedName>
</protein>
<feature type="repeat" description="HEAT" evidence="8">
    <location>
        <begin position="360"/>
        <end position="398"/>
    </location>
</feature>
<dbReference type="Pfam" id="PF25780">
    <property type="entry name" value="TPR_IPO5"/>
    <property type="match status" value="1"/>
</dbReference>
<name>A0ABY8TML7_TETOB</name>
<dbReference type="SUPFAM" id="SSF48371">
    <property type="entry name" value="ARM repeat"/>
    <property type="match status" value="2"/>
</dbReference>
<evidence type="ECO:0000256" key="7">
    <source>
        <dbReference type="ARBA" id="ARBA00023242"/>
    </source>
</evidence>
<keyword evidence="4" id="KW-0963">Cytoplasm</keyword>
<evidence type="ECO:0000256" key="1">
    <source>
        <dbReference type="ARBA" id="ARBA00004123"/>
    </source>
</evidence>
<feature type="compositionally biased region" description="Acidic residues" evidence="9">
    <location>
        <begin position="554"/>
        <end position="571"/>
    </location>
</feature>
<feature type="domain" description="Importin N-terminal" evidence="10">
    <location>
        <begin position="23"/>
        <end position="89"/>
    </location>
</feature>
<keyword evidence="5" id="KW-0677">Repeat</keyword>
<dbReference type="SUPFAM" id="SSF54001">
    <property type="entry name" value="Cysteine proteinases"/>
    <property type="match status" value="1"/>
</dbReference>
<dbReference type="InterPro" id="IPR016024">
    <property type="entry name" value="ARM-type_fold"/>
</dbReference>
<dbReference type="PANTHER" id="PTHR10527">
    <property type="entry name" value="IMPORTIN BETA"/>
    <property type="match status" value="1"/>
</dbReference>
<accession>A0ABY8TML7</accession>
<keyword evidence="6" id="KW-0653">Protein transport</keyword>
<evidence type="ECO:0000313" key="12">
    <source>
        <dbReference type="Proteomes" id="UP001244341"/>
    </source>
</evidence>
<dbReference type="Gene3D" id="3.90.70.10">
    <property type="entry name" value="Cysteine proteinases"/>
    <property type="match status" value="1"/>
</dbReference>
<proteinExistence type="predicted"/>
<evidence type="ECO:0000256" key="6">
    <source>
        <dbReference type="ARBA" id="ARBA00022927"/>
    </source>
</evidence>
<dbReference type="Pfam" id="PF03810">
    <property type="entry name" value="IBN_N"/>
    <property type="match status" value="1"/>
</dbReference>
<evidence type="ECO:0000256" key="5">
    <source>
        <dbReference type="ARBA" id="ARBA00022737"/>
    </source>
</evidence>
<evidence type="ECO:0000256" key="3">
    <source>
        <dbReference type="ARBA" id="ARBA00022448"/>
    </source>
</evidence>
<comment type="subcellular location">
    <subcellularLocation>
        <location evidence="2">Cytoplasm</location>
    </subcellularLocation>
    <subcellularLocation>
        <location evidence="1">Nucleus</location>
    </subcellularLocation>
</comment>